<dbReference type="InterPro" id="IPR011042">
    <property type="entry name" value="6-blade_b-propeller_TolB-like"/>
</dbReference>
<comment type="caution">
    <text evidence="3">The sequence shown here is derived from an EMBL/GenBank/DDBJ whole genome shotgun (WGS) entry which is preliminary data.</text>
</comment>
<keyword evidence="4" id="KW-1185">Reference proteome</keyword>
<dbReference type="EMBL" id="NKHF01000084">
    <property type="protein sequence ID" value="PCK30467.1"/>
    <property type="molecule type" value="Genomic_DNA"/>
</dbReference>
<evidence type="ECO:0000256" key="1">
    <source>
        <dbReference type="SAM" id="SignalP"/>
    </source>
</evidence>
<evidence type="ECO:0000313" key="3">
    <source>
        <dbReference type="EMBL" id="PCK30467.1"/>
    </source>
</evidence>
<feature type="domain" description="DUF642" evidence="2">
    <location>
        <begin position="63"/>
        <end position="170"/>
    </location>
</feature>
<gene>
    <name evidence="3" type="ORF">CEX98_17760</name>
</gene>
<dbReference type="Gene3D" id="2.60.120.260">
    <property type="entry name" value="Galactose-binding domain-like"/>
    <property type="match status" value="1"/>
</dbReference>
<feature type="signal peptide" evidence="1">
    <location>
        <begin position="1"/>
        <end position="19"/>
    </location>
</feature>
<evidence type="ECO:0000259" key="2">
    <source>
        <dbReference type="Pfam" id="PF04862"/>
    </source>
</evidence>
<dbReference type="SUPFAM" id="SSF63825">
    <property type="entry name" value="YWTD domain"/>
    <property type="match status" value="1"/>
</dbReference>
<dbReference type="AlphaFoldDB" id="A0A2A5JM75"/>
<protein>
    <submittedName>
        <fullName evidence="3">Hemolysin-type calcium-binding protein</fullName>
    </submittedName>
</protein>
<dbReference type="InterPro" id="IPR008979">
    <property type="entry name" value="Galactose-bd-like_sf"/>
</dbReference>
<accession>A0A2A5JM75</accession>
<reference evidence="4" key="1">
    <citation type="journal article" date="2019" name="Genome Announc.">
        <title>Draft Genome Sequence of Pseudoalteromonas piscicida Strain 36Y ROTHPW, an Hypersaline Seawater Isolate from the South Coast of Sonora, Mexico.</title>
        <authorList>
            <person name="Sanchez-Diaz R."/>
            <person name="Molina-Garza Z.J."/>
            <person name="Cruz-Suarez L.E."/>
            <person name="Selvin J."/>
            <person name="Kiran G.S."/>
            <person name="Ibarra-Gamez J.C."/>
            <person name="Gomez-Gil B."/>
            <person name="Galaviz-Silva L."/>
        </authorList>
    </citation>
    <scope>NUCLEOTIDE SEQUENCE [LARGE SCALE GENOMIC DNA]</scope>
    <source>
        <strain evidence="4">36Y_RITHPW</strain>
    </source>
</reference>
<dbReference type="OrthoDB" id="6305234at2"/>
<dbReference type="Proteomes" id="UP000228621">
    <property type="component" value="Unassembled WGS sequence"/>
</dbReference>
<organism evidence="3 4">
    <name type="scientific">Pseudoalteromonas piscicida</name>
    <dbReference type="NCBI Taxonomy" id="43662"/>
    <lineage>
        <taxon>Bacteria</taxon>
        <taxon>Pseudomonadati</taxon>
        <taxon>Pseudomonadota</taxon>
        <taxon>Gammaproteobacteria</taxon>
        <taxon>Alteromonadales</taxon>
        <taxon>Pseudoalteromonadaceae</taxon>
        <taxon>Pseudoalteromonas</taxon>
    </lineage>
</organism>
<feature type="chain" id="PRO_5012065648" evidence="1">
    <location>
        <begin position="20"/>
        <end position="410"/>
    </location>
</feature>
<evidence type="ECO:0000313" key="4">
    <source>
        <dbReference type="Proteomes" id="UP000228621"/>
    </source>
</evidence>
<dbReference type="RefSeq" id="WP_099643360.1">
    <property type="nucleotide sequence ID" value="NZ_NKHF01000084.1"/>
</dbReference>
<dbReference type="Gene3D" id="2.120.10.30">
    <property type="entry name" value="TolB, C-terminal domain"/>
    <property type="match status" value="1"/>
</dbReference>
<dbReference type="SUPFAM" id="SSF49785">
    <property type="entry name" value="Galactose-binding domain-like"/>
    <property type="match status" value="1"/>
</dbReference>
<dbReference type="InterPro" id="IPR006946">
    <property type="entry name" value="DGR2-like_dom"/>
</dbReference>
<keyword evidence="1" id="KW-0732">Signal</keyword>
<name>A0A2A5JM75_PSEO7</name>
<sequence length="410" mass="44706">MKINFTTLALLSVVGTASAADNLVVNGSFETSGYIAGHWTLFNSLQGWSKEAAKFEIQKKSLGIIEPQDGDQYLELDSTANYTIYQNIPTTVGKKYKVSFYYSPRVENNNSTNRARAWFGDNTLVTMNGTVRGWTKYEYTVEAVNDLTQLRFQGLGTSDSYGALIDNVIVTEVEATSPPEPPVTCKTGIYGINNFGEGSTSYVYHFDVNSNSYSYVEGVSNTASNIAAYNGELYFMEQNNSTTKASSLWKVSLDNAEQTLAANTVSWPLYRSAVTPDGTKLLASSKTYLYEFDLLSGEKTVLGKLSYAGDDFSHGDIAYSADTNVIYVLTGKALYTLDKGSMTLDLIGEHGINWASGLAVSNDGTLYVSGRNSGEDAKIYTLDPSTAAATYIMDGPEHINDLTYVANDCE</sequence>
<proteinExistence type="predicted"/>
<dbReference type="Pfam" id="PF04862">
    <property type="entry name" value="DUF642"/>
    <property type="match status" value="1"/>
</dbReference>